<comment type="similarity">
    <text evidence="3 10">Belongs to the FKBP-type PPIase family.</text>
</comment>
<sequence length="141" mass="14925">MDVVANGDTVKVEYVGTFPDTNEVFDKSEGRSPLEFVVGAGQMIKGFDSAVLGMKLNGEKTVTIPPEEAYGALEDAQVAEVPLEQIQGDSETTVGSTVYSSSGQQGTVTEINGGTAKIAFVHPLAGKTLRFWIKVVSIQKA</sequence>
<dbReference type="STRING" id="1798474.A2118_03485"/>
<evidence type="ECO:0000256" key="4">
    <source>
        <dbReference type="ARBA" id="ARBA00022490"/>
    </source>
</evidence>
<organism evidence="12 13">
    <name type="scientific">Candidatus Kaiserbacteria bacterium GWA2_50_9</name>
    <dbReference type="NCBI Taxonomy" id="1798474"/>
    <lineage>
        <taxon>Bacteria</taxon>
        <taxon>Candidatus Kaiseribacteriota</taxon>
    </lineage>
</organism>
<dbReference type="GO" id="GO:0003755">
    <property type="term" value="F:peptidyl-prolyl cis-trans isomerase activity"/>
    <property type="evidence" value="ECO:0007669"/>
    <property type="project" value="UniProtKB-UniRule"/>
</dbReference>
<evidence type="ECO:0000256" key="9">
    <source>
        <dbReference type="PROSITE-ProRule" id="PRU00277"/>
    </source>
</evidence>
<dbReference type="InterPro" id="IPR001179">
    <property type="entry name" value="PPIase_FKBP_dom"/>
</dbReference>
<dbReference type="SUPFAM" id="SSF54534">
    <property type="entry name" value="FKBP-like"/>
    <property type="match status" value="1"/>
</dbReference>
<name>A0A1F6BWB8_9BACT</name>
<protein>
    <recommendedName>
        <fullName evidence="10">Peptidyl-prolyl cis-trans isomerase</fullName>
        <ecNumber evidence="10">5.2.1.8</ecNumber>
    </recommendedName>
</protein>
<comment type="function">
    <text evidence="8">Also involved in hydrogenase metallocenter assembly, probably by participating in the nickel insertion step. This function in hydrogenase biosynthesis requires chaperone activity and the presence of the metal-binding domain, but not PPIase activity.</text>
</comment>
<keyword evidence="7 9" id="KW-0413">Isomerase</keyword>
<evidence type="ECO:0000313" key="13">
    <source>
        <dbReference type="Proteomes" id="UP000179014"/>
    </source>
</evidence>
<keyword evidence="4" id="KW-0963">Cytoplasm</keyword>
<evidence type="ECO:0000259" key="11">
    <source>
        <dbReference type="PROSITE" id="PS50059"/>
    </source>
</evidence>
<evidence type="ECO:0000256" key="5">
    <source>
        <dbReference type="ARBA" id="ARBA00023110"/>
    </source>
</evidence>
<dbReference type="Gene3D" id="3.10.50.40">
    <property type="match status" value="1"/>
</dbReference>
<evidence type="ECO:0000256" key="6">
    <source>
        <dbReference type="ARBA" id="ARBA00023186"/>
    </source>
</evidence>
<comment type="catalytic activity">
    <reaction evidence="1 9 10">
        <text>[protein]-peptidylproline (omega=180) = [protein]-peptidylproline (omega=0)</text>
        <dbReference type="Rhea" id="RHEA:16237"/>
        <dbReference type="Rhea" id="RHEA-COMP:10747"/>
        <dbReference type="Rhea" id="RHEA-COMP:10748"/>
        <dbReference type="ChEBI" id="CHEBI:83833"/>
        <dbReference type="ChEBI" id="CHEBI:83834"/>
        <dbReference type="EC" id="5.2.1.8"/>
    </reaction>
</comment>
<dbReference type="GO" id="GO:0005737">
    <property type="term" value="C:cytoplasm"/>
    <property type="evidence" value="ECO:0007669"/>
    <property type="project" value="UniProtKB-SubCell"/>
</dbReference>
<dbReference type="GO" id="GO:0042026">
    <property type="term" value="P:protein refolding"/>
    <property type="evidence" value="ECO:0007669"/>
    <property type="project" value="UniProtKB-ARBA"/>
</dbReference>
<dbReference type="AlphaFoldDB" id="A0A1F6BWB8"/>
<reference evidence="12 13" key="1">
    <citation type="journal article" date="2016" name="Nat. Commun.">
        <title>Thousands of microbial genomes shed light on interconnected biogeochemical processes in an aquifer system.</title>
        <authorList>
            <person name="Anantharaman K."/>
            <person name="Brown C.T."/>
            <person name="Hug L.A."/>
            <person name="Sharon I."/>
            <person name="Castelle C.J."/>
            <person name="Probst A.J."/>
            <person name="Thomas B.C."/>
            <person name="Singh A."/>
            <person name="Wilkins M.J."/>
            <person name="Karaoz U."/>
            <person name="Brodie E.L."/>
            <person name="Williams K.H."/>
            <person name="Hubbard S.S."/>
            <person name="Banfield J.F."/>
        </authorList>
    </citation>
    <scope>NUCLEOTIDE SEQUENCE [LARGE SCALE GENOMIC DNA]</scope>
</reference>
<comment type="caution">
    <text evidence="12">The sequence shown here is derived from an EMBL/GenBank/DDBJ whole genome shotgun (WGS) entry which is preliminary data.</text>
</comment>
<evidence type="ECO:0000256" key="3">
    <source>
        <dbReference type="ARBA" id="ARBA00006577"/>
    </source>
</evidence>
<accession>A0A1F6BWB8</accession>
<gene>
    <name evidence="12" type="ORF">A2118_03485</name>
</gene>
<dbReference type="EMBL" id="MFKN01000002">
    <property type="protein sequence ID" value="OGG41246.1"/>
    <property type="molecule type" value="Genomic_DNA"/>
</dbReference>
<evidence type="ECO:0000313" key="12">
    <source>
        <dbReference type="EMBL" id="OGG41246.1"/>
    </source>
</evidence>
<keyword evidence="5 9" id="KW-0697">Rotamase</keyword>
<proteinExistence type="inferred from homology"/>
<dbReference type="Pfam" id="PF00254">
    <property type="entry name" value="FKBP_C"/>
    <property type="match status" value="1"/>
</dbReference>
<evidence type="ECO:0000256" key="8">
    <source>
        <dbReference type="ARBA" id="ARBA00037071"/>
    </source>
</evidence>
<evidence type="ECO:0000256" key="7">
    <source>
        <dbReference type="ARBA" id="ARBA00023235"/>
    </source>
</evidence>
<dbReference type="EC" id="5.2.1.8" evidence="10"/>
<evidence type="ECO:0000256" key="10">
    <source>
        <dbReference type="RuleBase" id="RU003915"/>
    </source>
</evidence>
<dbReference type="PANTHER" id="PTHR47861:SF3">
    <property type="entry name" value="FKBP-TYPE PEPTIDYL-PROLYL CIS-TRANS ISOMERASE SLYD"/>
    <property type="match status" value="1"/>
</dbReference>
<keyword evidence="6" id="KW-0143">Chaperone</keyword>
<comment type="subcellular location">
    <subcellularLocation>
        <location evidence="2">Cytoplasm</location>
    </subcellularLocation>
</comment>
<dbReference type="InterPro" id="IPR046357">
    <property type="entry name" value="PPIase_dom_sf"/>
</dbReference>
<dbReference type="Proteomes" id="UP000179014">
    <property type="component" value="Unassembled WGS sequence"/>
</dbReference>
<dbReference type="PANTHER" id="PTHR47861">
    <property type="entry name" value="FKBP-TYPE PEPTIDYL-PROLYL CIS-TRANS ISOMERASE SLYD"/>
    <property type="match status" value="1"/>
</dbReference>
<dbReference type="PROSITE" id="PS50059">
    <property type="entry name" value="FKBP_PPIASE"/>
    <property type="match status" value="1"/>
</dbReference>
<evidence type="ECO:0000256" key="1">
    <source>
        <dbReference type="ARBA" id="ARBA00000971"/>
    </source>
</evidence>
<evidence type="ECO:0000256" key="2">
    <source>
        <dbReference type="ARBA" id="ARBA00004496"/>
    </source>
</evidence>
<feature type="domain" description="PPIase FKBP-type" evidence="11">
    <location>
        <begin position="7"/>
        <end position="82"/>
    </location>
</feature>